<dbReference type="AlphaFoldDB" id="A0A936ZUM2"/>
<gene>
    <name evidence="2" type="ORF">JJQ60_19275</name>
</gene>
<dbReference type="PROSITE" id="PS51257">
    <property type="entry name" value="PROKAR_LIPOPROTEIN"/>
    <property type="match status" value="1"/>
</dbReference>
<dbReference type="Gene3D" id="2.60.40.10">
    <property type="entry name" value="Immunoglobulins"/>
    <property type="match status" value="1"/>
</dbReference>
<dbReference type="InterPro" id="IPR003961">
    <property type="entry name" value="FN3_dom"/>
</dbReference>
<dbReference type="InterPro" id="IPR013783">
    <property type="entry name" value="Ig-like_fold"/>
</dbReference>
<organism evidence="2 3">
    <name type="scientific">Aquimarina mytili</name>
    <dbReference type="NCBI Taxonomy" id="874423"/>
    <lineage>
        <taxon>Bacteria</taxon>
        <taxon>Pseudomonadati</taxon>
        <taxon>Bacteroidota</taxon>
        <taxon>Flavobacteriia</taxon>
        <taxon>Flavobacteriales</taxon>
        <taxon>Flavobacteriaceae</taxon>
        <taxon>Aquimarina</taxon>
    </lineage>
</organism>
<evidence type="ECO:0000313" key="3">
    <source>
        <dbReference type="Proteomes" id="UP000651057"/>
    </source>
</evidence>
<accession>A0A936ZUM2</accession>
<evidence type="ECO:0000313" key="2">
    <source>
        <dbReference type="EMBL" id="MBL0685682.1"/>
    </source>
</evidence>
<evidence type="ECO:0000259" key="1">
    <source>
        <dbReference type="PROSITE" id="PS50853"/>
    </source>
</evidence>
<proteinExistence type="predicted"/>
<dbReference type="PROSITE" id="PS50853">
    <property type="entry name" value="FN3"/>
    <property type="match status" value="1"/>
</dbReference>
<name>A0A936ZUM2_9FLAO</name>
<dbReference type="RefSeq" id="WP_201924012.1">
    <property type="nucleotide sequence ID" value="NZ_BAABAX010000026.1"/>
</dbReference>
<dbReference type="Proteomes" id="UP000651057">
    <property type="component" value="Unassembled WGS sequence"/>
</dbReference>
<keyword evidence="3" id="KW-1185">Reference proteome</keyword>
<dbReference type="InterPro" id="IPR036116">
    <property type="entry name" value="FN3_sf"/>
</dbReference>
<comment type="caution">
    <text evidence="2">The sequence shown here is derived from an EMBL/GenBank/DDBJ whole genome shotgun (WGS) entry which is preliminary data.</text>
</comment>
<dbReference type="SUPFAM" id="SSF49265">
    <property type="entry name" value="Fibronectin type III"/>
    <property type="match status" value="1"/>
</dbReference>
<sequence length="230" mass="25759">MKKIYITICTVLLLFSCTEEETILVDSLQNLSVDPTTPGLVYPTNNLVCTNFNLEFQWTTSTTITLGKIGYQVEIATDATFNQIVFTTTTTEPTATFTLEQGTLYYWRVKAFDSKGYKSPYSRIQTFITEPEATTNTIPSISSTATPAVSELLRGNTATLGWNATDGDNDPLLFDVYFGESNPPQLFAENLNAMTLDVQIEANKTYYWRVVAKDDKQGVAIGRVWNFRTE</sequence>
<feature type="domain" description="Fibronectin type-III" evidence="1">
    <location>
        <begin position="34"/>
        <end position="132"/>
    </location>
</feature>
<protein>
    <recommendedName>
        <fullName evidence="1">Fibronectin type-III domain-containing protein</fullName>
    </recommendedName>
</protein>
<dbReference type="EMBL" id="JAERQJ010000011">
    <property type="protein sequence ID" value="MBL0685682.1"/>
    <property type="molecule type" value="Genomic_DNA"/>
</dbReference>
<reference evidence="2" key="1">
    <citation type="submission" date="2021-01" db="EMBL/GenBank/DDBJ databases">
        <authorList>
            <person name="Zhong Y.L."/>
        </authorList>
    </citation>
    <scope>NUCLEOTIDE SEQUENCE</scope>
    <source>
        <strain evidence="2">KCTC 23302</strain>
    </source>
</reference>